<evidence type="ECO:0000313" key="2">
    <source>
        <dbReference type="Proteomes" id="UP000181884"/>
    </source>
</evidence>
<protein>
    <submittedName>
        <fullName evidence="1">Uncharacterized protein</fullName>
    </submittedName>
</protein>
<comment type="caution">
    <text evidence="1">The sequence shown here is derived from an EMBL/GenBank/DDBJ whole genome shotgun (WGS) entry which is preliminary data.</text>
</comment>
<reference evidence="1 2" key="1">
    <citation type="submission" date="2014-12" db="EMBL/GenBank/DDBJ databases">
        <title>Draft genome sequences of 29 type strains of Enterococci.</title>
        <authorList>
            <person name="Zhong Z."/>
            <person name="Sun Z."/>
            <person name="Liu W."/>
            <person name="Zhang W."/>
            <person name="Zhang H."/>
        </authorList>
    </citation>
    <scope>NUCLEOTIDE SEQUENCE [LARGE SCALE GENOMIC DNA]</scope>
    <source>
        <strain evidence="1 2">DSM 17029</strain>
    </source>
</reference>
<organism evidence="1 2">
    <name type="scientific">Enterococcus canis</name>
    <dbReference type="NCBI Taxonomy" id="214095"/>
    <lineage>
        <taxon>Bacteria</taxon>
        <taxon>Bacillati</taxon>
        <taxon>Bacillota</taxon>
        <taxon>Bacilli</taxon>
        <taxon>Lactobacillales</taxon>
        <taxon>Enterococcaceae</taxon>
        <taxon>Enterococcus</taxon>
    </lineage>
</organism>
<sequence>MLEELFLLLVEPPFEDFLLPPLLVELLELFDGVFLEVLFLFSDT</sequence>
<keyword evidence="2" id="KW-1185">Reference proteome</keyword>
<dbReference type="Proteomes" id="UP000181884">
    <property type="component" value="Unassembled WGS sequence"/>
</dbReference>
<dbReference type="EMBL" id="JXKH01000008">
    <property type="protein sequence ID" value="OJG17539.1"/>
    <property type="molecule type" value="Genomic_DNA"/>
</dbReference>
<dbReference type="AlphaFoldDB" id="A0A1L8RCM8"/>
<proteinExistence type="predicted"/>
<name>A0A1L8RCM8_9ENTE</name>
<evidence type="ECO:0000313" key="1">
    <source>
        <dbReference type="EMBL" id="OJG17539.1"/>
    </source>
</evidence>
<accession>A0A1L8RCM8</accession>
<gene>
    <name evidence="1" type="ORF">RU97_GL002547</name>
</gene>